<dbReference type="CDD" id="cd07989">
    <property type="entry name" value="LPLAT_AGPAT-like"/>
    <property type="match status" value="1"/>
</dbReference>
<dbReference type="RefSeq" id="WP_128745429.1">
    <property type="nucleotide sequence ID" value="NZ_CP035281.1"/>
</dbReference>
<accession>A0A410PV44</accession>
<protein>
    <submittedName>
        <fullName evidence="2">1-acyl-sn-glycerol-3-phosphate acyltransferase</fullName>
    </submittedName>
</protein>
<dbReference type="AlphaFoldDB" id="A0A410PV44"/>
<dbReference type="EMBL" id="CP035281">
    <property type="protein sequence ID" value="QAT42780.1"/>
    <property type="molecule type" value="Genomic_DNA"/>
</dbReference>
<proteinExistence type="predicted"/>
<dbReference type="Pfam" id="PF01553">
    <property type="entry name" value="Acyltransferase"/>
    <property type="match status" value="1"/>
</dbReference>
<evidence type="ECO:0000313" key="3">
    <source>
        <dbReference type="Proteomes" id="UP000287601"/>
    </source>
</evidence>
<keyword evidence="3" id="KW-1185">Reference proteome</keyword>
<keyword evidence="2" id="KW-0808">Transferase</keyword>
<dbReference type="KEGG" id="amij:EQM06_05790"/>
<sequence>MIIGSKREQVIENIQQAAGVGAFHSKVEVDDPVLNEEQRQVLIRNYLQKRTTWGFRANNRMARYAANTASKLINRNTEIIGLEHVKELTGGAILTSNHFNPLDNTVLRLFSMKMGKEGLYIVSNEENFAMSGWIGYLMNYADTVPVGSSQRYMVNQFEDILMKLLKRKKYVLFYPEQEMWFNYRKPRPLKRGAYYYAAKFNVPVISCFIEIQDLEKMDTAEFHKVRYILHILPAIFPEPVKSVRENSLIMCEQDYRQKKAAYEMIYGKPLDYGFEVEDIAGWIPACMGQSDILPKYHKAEEKGGMAT</sequence>
<evidence type="ECO:0000259" key="1">
    <source>
        <dbReference type="SMART" id="SM00563"/>
    </source>
</evidence>
<name>A0A410PV44_9FIRM</name>
<reference evidence="2 3" key="1">
    <citation type="submission" date="2019-01" db="EMBL/GenBank/DDBJ databases">
        <title>Draft genomes of a novel of Aminipila strains.</title>
        <authorList>
            <person name="Ma S."/>
        </authorList>
    </citation>
    <scope>NUCLEOTIDE SEQUENCE [LARGE SCALE GENOMIC DNA]</scope>
    <source>
        <strain evidence="3">JN-39</strain>
    </source>
</reference>
<dbReference type="InterPro" id="IPR002123">
    <property type="entry name" value="Plipid/glycerol_acylTrfase"/>
</dbReference>
<feature type="domain" description="Phospholipid/glycerol acyltransferase" evidence="1">
    <location>
        <begin position="92"/>
        <end position="212"/>
    </location>
</feature>
<dbReference type="Proteomes" id="UP000287601">
    <property type="component" value="Chromosome"/>
</dbReference>
<evidence type="ECO:0000313" key="2">
    <source>
        <dbReference type="EMBL" id="QAT42780.1"/>
    </source>
</evidence>
<dbReference type="GO" id="GO:0016746">
    <property type="term" value="F:acyltransferase activity"/>
    <property type="evidence" value="ECO:0007669"/>
    <property type="project" value="UniProtKB-KW"/>
</dbReference>
<dbReference type="SMART" id="SM00563">
    <property type="entry name" value="PlsC"/>
    <property type="match status" value="1"/>
</dbReference>
<keyword evidence="2" id="KW-0012">Acyltransferase</keyword>
<organism evidence="2 3">
    <name type="scientific">Aminipila luticellarii</name>
    <dbReference type="NCBI Taxonomy" id="2507160"/>
    <lineage>
        <taxon>Bacteria</taxon>
        <taxon>Bacillati</taxon>
        <taxon>Bacillota</taxon>
        <taxon>Clostridia</taxon>
        <taxon>Peptostreptococcales</taxon>
        <taxon>Anaerovoracaceae</taxon>
        <taxon>Aminipila</taxon>
    </lineage>
</organism>
<gene>
    <name evidence="2" type="ORF">EQM06_05790</name>
</gene>
<dbReference type="OrthoDB" id="2040407at2"/>
<dbReference type="SUPFAM" id="SSF69593">
    <property type="entry name" value="Glycerol-3-phosphate (1)-acyltransferase"/>
    <property type="match status" value="1"/>
</dbReference>